<evidence type="ECO:0008006" key="3">
    <source>
        <dbReference type="Google" id="ProtNLM"/>
    </source>
</evidence>
<dbReference type="InterPro" id="IPR012675">
    <property type="entry name" value="Beta-grasp_dom_sf"/>
</dbReference>
<dbReference type="Proteomes" id="UP000482487">
    <property type="component" value="Unassembled WGS sequence"/>
</dbReference>
<evidence type="ECO:0000313" key="2">
    <source>
        <dbReference type="Proteomes" id="UP000482487"/>
    </source>
</evidence>
<gene>
    <name evidence="1" type="ORF">GTA51_13195</name>
</gene>
<dbReference type="RefSeq" id="WP_160961770.1">
    <property type="nucleotide sequence ID" value="NZ_WVUD01000024.1"/>
</dbReference>
<reference evidence="1 2" key="1">
    <citation type="submission" date="2020-01" db="EMBL/GenBank/DDBJ databases">
        <title>Genome sequence of Desulfovibrio aerotolerans DSM 16695(T).</title>
        <authorList>
            <person name="Karnachuk O."/>
            <person name="Avakyan M."/>
            <person name="Mardanov A."/>
            <person name="Kadnikov V."/>
            <person name="Ravin N."/>
        </authorList>
    </citation>
    <scope>NUCLEOTIDE SEQUENCE [LARGE SCALE GENOMIC DNA]</scope>
    <source>
        <strain evidence="1 2">DSM 16695</strain>
    </source>
</reference>
<accession>A0A7C9IVN8</accession>
<dbReference type="EMBL" id="WVUD01000024">
    <property type="protein sequence ID" value="MYL84083.1"/>
    <property type="molecule type" value="Genomic_DNA"/>
</dbReference>
<dbReference type="InterPro" id="IPR016155">
    <property type="entry name" value="Mopterin_synth/thiamin_S_b"/>
</dbReference>
<organism evidence="1 2">
    <name type="scientific">Solidesulfovibrio aerotolerans</name>
    <dbReference type="NCBI Taxonomy" id="295255"/>
    <lineage>
        <taxon>Bacteria</taxon>
        <taxon>Pseudomonadati</taxon>
        <taxon>Thermodesulfobacteriota</taxon>
        <taxon>Desulfovibrionia</taxon>
        <taxon>Desulfovibrionales</taxon>
        <taxon>Desulfovibrionaceae</taxon>
        <taxon>Solidesulfovibrio</taxon>
    </lineage>
</organism>
<dbReference type="Gene3D" id="3.10.20.30">
    <property type="match status" value="1"/>
</dbReference>
<proteinExistence type="predicted"/>
<sequence>MITVTIDGKKPPLTYPKLKTVLQLLANLNLRVNDALIIREGELLTPDRHLRPGDHVTVRMVMSRG</sequence>
<comment type="caution">
    <text evidence="1">The sequence shown here is derived from an EMBL/GenBank/DDBJ whole genome shotgun (WGS) entry which is preliminary data.</text>
</comment>
<dbReference type="OrthoDB" id="5460212at2"/>
<protein>
    <recommendedName>
        <fullName evidence="3">Thiamine biosynthesis protein ThiS</fullName>
    </recommendedName>
</protein>
<dbReference type="SUPFAM" id="SSF54285">
    <property type="entry name" value="MoaD/ThiS"/>
    <property type="match status" value="1"/>
</dbReference>
<evidence type="ECO:0000313" key="1">
    <source>
        <dbReference type="EMBL" id="MYL84083.1"/>
    </source>
</evidence>
<dbReference type="AlphaFoldDB" id="A0A7C9IVN8"/>
<keyword evidence="2" id="KW-1185">Reference proteome</keyword>
<name>A0A7C9IVN8_9BACT</name>